<reference evidence="1 2" key="1">
    <citation type="journal article" date="2018" name="PLoS ONE">
        <title>The draft genome of Kipferlia bialata reveals reductive genome evolution in fornicate parasites.</title>
        <authorList>
            <person name="Tanifuji G."/>
            <person name="Takabayashi S."/>
            <person name="Kume K."/>
            <person name="Takagi M."/>
            <person name="Nakayama T."/>
            <person name="Kamikawa R."/>
            <person name="Inagaki Y."/>
            <person name="Hashimoto T."/>
        </authorList>
    </citation>
    <scope>NUCLEOTIDE SEQUENCE [LARGE SCALE GENOMIC DNA]</scope>
    <source>
        <strain evidence="1">NY0173</strain>
    </source>
</reference>
<protein>
    <submittedName>
        <fullName evidence="1">Uncharacterized protein</fullName>
    </submittedName>
</protein>
<gene>
    <name evidence="1" type="ORF">KIPB_014627</name>
</gene>
<evidence type="ECO:0000313" key="1">
    <source>
        <dbReference type="EMBL" id="GIQ91394.1"/>
    </source>
</evidence>
<evidence type="ECO:0000313" key="2">
    <source>
        <dbReference type="Proteomes" id="UP000265618"/>
    </source>
</evidence>
<feature type="non-terminal residue" evidence="1">
    <location>
        <position position="1"/>
    </location>
</feature>
<name>A0A9K3GPP0_9EUKA</name>
<comment type="caution">
    <text evidence="1">The sequence shown here is derived from an EMBL/GenBank/DDBJ whole genome shotgun (WGS) entry which is preliminary data.</text>
</comment>
<proteinExistence type="predicted"/>
<keyword evidence="2" id="KW-1185">Reference proteome</keyword>
<organism evidence="1 2">
    <name type="scientific">Kipferlia bialata</name>
    <dbReference type="NCBI Taxonomy" id="797122"/>
    <lineage>
        <taxon>Eukaryota</taxon>
        <taxon>Metamonada</taxon>
        <taxon>Carpediemonas-like organisms</taxon>
        <taxon>Kipferlia</taxon>
    </lineage>
</organism>
<dbReference type="Proteomes" id="UP000265618">
    <property type="component" value="Unassembled WGS sequence"/>
</dbReference>
<sequence length="49" mass="5267">MFGAMFLNASSWHKGVVEGVPRIPFGQSLAALSESSATRSRKCSGHPYI</sequence>
<dbReference type="AlphaFoldDB" id="A0A9K3GPP0"/>
<dbReference type="EMBL" id="BDIP01007637">
    <property type="protein sequence ID" value="GIQ91394.1"/>
    <property type="molecule type" value="Genomic_DNA"/>
</dbReference>
<accession>A0A9K3GPP0</accession>